<evidence type="ECO:0000313" key="6">
    <source>
        <dbReference type="EMBL" id="CAD9821301.1"/>
    </source>
</evidence>
<evidence type="ECO:0000313" key="5">
    <source>
        <dbReference type="EMBL" id="CAD9821300.1"/>
    </source>
</evidence>
<dbReference type="GO" id="GO:0005634">
    <property type="term" value="C:nucleus"/>
    <property type="evidence" value="ECO:0007669"/>
    <property type="project" value="UniProtKB-UniRule"/>
</dbReference>
<dbReference type="InterPro" id="IPR009071">
    <property type="entry name" value="HMG_box_dom"/>
</dbReference>
<keyword evidence="1 2" id="KW-0238">DNA-binding</keyword>
<protein>
    <recommendedName>
        <fullName evidence="4">HMG box domain-containing protein</fullName>
    </recommendedName>
</protein>
<feature type="region of interest" description="Disordered" evidence="3">
    <location>
        <begin position="37"/>
        <end position="65"/>
    </location>
</feature>
<dbReference type="GO" id="GO:0003677">
    <property type="term" value="F:DNA binding"/>
    <property type="evidence" value="ECO:0007669"/>
    <property type="project" value="UniProtKB-UniRule"/>
</dbReference>
<reference evidence="7" key="1">
    <citation type="submission" date="2021-01" db="EMBL/GenBank/DDBJ databases">
        <authorList>
            <person name="Corre E."/>
            <person name="Pelletier E."/>
            <person name="Niang G."/>
            <person name="Scheremetjew M."/>
            <person name="Finn R."/>
            <person name="Kale V."/>
            <person name="Holt S."/>
            <person name="Cochrane G."/>
            <person name="Meng A."/>
            <person name="Brown T."/>
            <person name="Cohen L."/>
        </authorList>
    </citation>
    <scope>NUCLEOTIDE SEQUENCE</scope>
    <source>
        <strain evidence="7">CCMP2084</strain>
    </source>
</reference>
<dbReference type="AlphaFoldDB" id="A0A6T7J5F6"/>
<dbReference type="EMBL" id="HBHQ01019562">
    <property type="protein sequence ID" value="CAD9821300.1"/>
    <property type="molecule type" value="Transcribed_RNA"/>
</dbReference>
<sequence length="344" mass="38570">MIETKRANSFRDKTVASWMSTDSDSSVSSTIKTIARKAKNTAAKTRRKLKLKKKRNEKPSPPLSAYNLFCQSERKRMLNQVSDSGSGSSKTPLSCPKKKRFAEVASNVAAKWNKLDDSERRPFLLLAIEEKARYQVSLAKWNELLIKKPGEKEGGCSLQSLEPLTAVSTDASSTPTLPFFWNELQSKRLEEKEEGCSLQTLESLIAVSTDSSLTPTLPFSDMMALTEHVIKQAKVALYRPIVQALRNSNCEETRDLFAYQEGHCSSGLDFKFSSYVDPIQQDYSLGPCEVEGELQGTRQKMATKETFSSIVELSEDAEYSEFVKFLVGIIPEEDQSLTSRFLPQ</sequence>
<proteinExistence type="predicted"/>
<dbReference type="Gene3D" id="1.10.30.10">
    <property type="entry name" value="High mobility group box domain"/>
    <property type="match status" value="1"/>
</dbReference>
<evidence type="ECO:0000256" key="2">
    <source>
        <dbReference type="PROSITE-ProRule" id="PRU00267"/>
    </source>
</evidence>
<feature type="DNA-binding region" description="HMG box" evidence="2">
    <location>
        <begin position="59"/>
        <end position="142"/>
    </location>
</feature>
<dbReference type="SUPFAM" id="SSF47095">
    <property type="entry name" value="HMG-box"/>
    <property type="match status" value="1"/>
</dbReference>
<dbReference type="PROSITE" id="PS50118">
    <property type="entry name" value="HMG_BOX_2"/>
    <property type="match status" value="1"/>
</dbReference>
<dbReference type="InterPro" id="IPR036910">
    <property type="entry name" value="HMG_box_dom_sf"/>
</dbReference>
<organism evidence="7">
    <name type="scientific">Attheya septentrionalis</name>
    <dbReference type="NCBI Taxonomy" id="420275"/>
    <lineage>
        <taxon>Eukaryota</taxon>
        <taxon>Sar</taxon>
        <taxon>Stramenopiles</taxon>
        <taxon>Ochrophyta</taxon>
        <taxon>Bacillariophyta</taxon>
        <taxon>Coscinodiscophyceae</taxon>
        <taxon>Chaetocerotophycidae</taxon>
        <taxon>Chaetocerotales</taxon>
        <taxon>Attheyaceae</taxon>
        <taxon>Attheya</taxon>
    </lineage>
</organism>
<dbReference type="InterPro" id="IPR050342">
    <property type="entry name" value="HMGB"/>
</dbReference>
<name>A0A6T7J5F6_9STRA</name>
<dbReference type="EMBL" id="HBHQ01019564">
    <property type="protein sequence ID" value="CAD9821302.1"/>
    <property type="molecule type" value="Transcribed_RNA"/>
</dbReference>
<dbReference type="PANTHER" id="PTHR48112:SF15">
    <property type="entry name" value="HMG BOX DOMAIN-CONTAINING PROTEIN"/>
    <property type="match status" value="1"/>
</dbReference>
<feature type="domain" description="HMG box" evidence="4">
    <location>
        <begin position="59"/>
        <end position="142"/>
    </location>
</feature>
<evidence type="ECO:0000259" key="4">
    <source>
        <dbReference type="PROSITE" id="PS50118"/>
    </source>
</evidence>
<dbReference type="EMBL" id="HBHQ01019563">
    <property type="protein sequence ID" value="CAD9821301.1"/>
    <property type="molecule type" value="Transcribed_RNA"/>
</dbReference>
<evidence type="ECO:0000256" key="3">
    <source>
        <dbReference type="SAM" id="MobiDB-lite"/>
    </source>
</evidence>
<dbReference type="CDD" id="cd00084">
    <property type="entry name" value="HMG-box_SF"/>
    <property type="match status" value="1"/>
</dbReference>
<keyword evidence="2" id="KW-0539">Nucleus</keyword>
<evidence type="ECO:0000256" key="1">
    <source>
        <dbReference type="ARBA" id="ARBA00023125"/>
    </source>
</evidence>
<accession>A0A6T7J5F6</accession>
<evidence type="ECO:0000313" key="7">
    <source>
        <dbReference type="EMBL" id="CAD9821302.1"/>
    </source>
</evidence>
<feature type="compositionally biased region" description="Basic residues" evidence="3">
    <location>
        <begin position="37"/>
        <end position="56"/>
    </location>
</feature>
<gene>
    <name evidence="5" type="ORF">ASEP1449_LOCUS13134</name>
    <name evidence="6" type="ORF">ASEP1449_LOCUS13135</name>
    <name evidence="7" type="ORF">ASEP1449_LOCUS13136</name>
</gene>
<dbReference type="PANTHER" id="PTHR48112">
    <property type="entry name" value="HIGH MOBILITY GROUP PROTEIN DSP1"/>
    <property type="match status" value="1"/>
</dbReference>
<dbReference type="SMART" id="SM00398">
    <property type="entry name" value="HMG"/>
    <property type="match status" value="1"/>
</dbReference>
<dbReference type="Pfam" id="PF09011">
    <property type="entry name" value="HMG_box_2"/>
    <property type="match status" value="1"/>
</dbReference>